<dbReference type="VEuPathDB" id="FungiDB:DFL_005971"/>
<dbReference type="EMBL" id="SAEB01000007">
    <property type="protein sequence ID" value="RVD84209.1"/>
    <property type="molecule type" value="Genomic_DNA"/>
</dbReference>
<evidence type="ECO:0000313" key="1">
    <source>
        <dbReference type="EMBL" id="RVD84209.1"/>
    </source>
</evidence>
<reference evidence="1 2" key="1">
    <citation type="submission" date="2019-01" db="EMBL/GenBank/DDBJ databases">
        <title>Intercellular communication is required for trap formation in the nematode-trapping fungus Duddingtonia flagrans.</title>
        <authorList>
            <person name="Youssar L."/>
            <person name="Wernet V."/>
            <person name="Hensel N."/>
            <person name="Hildebrandt H.-G."/>
            <person name="Fischer R."/>
        </authorList>
    </citation>
    <scope>NUCLEOTIDE SEQUENCE [LARGE SCALE GENOMIC DNA]</scope>
    <source>
        <strain evidence="1 2">CBS H-5679</strain>
    </source>
</reference>
<sequence length="91" mass="9831">MRAELRRAALEPGRKAAQVKHLKMLCEGSAKRWPSFVPVPMASCLVLPTENGGIGGLVILGVRDRSIIRTLAFICCHVTTGASLDIPRPSH</sequence>
<dbReference type="GeneID" id="93588282"/>
<dbReference type="RefSeq" id="XP_067489753.1">
    <property type="nucleotide sequence ID" value="XM_067635310.1"/>
</dbReference>
<dbReference type="Proteomes" id="UP000283090">
    <property type="component" value="Unassembled WGS sequence"/>
</dbReference>
<dbReference type="AlphaFoldDB" id="A0A436ZZD5"/>
<organism evidence="1 2">
    <name type="scientific">Arthrobotrys flagrans</name>
    <name type="common">Nematode-trapping fungus</name>
    <name type="synonym">Trichothecium flagrans</name>
    <dbReference type="NCBI Taxonomy" id="97331"/>
    <lineage>
        <taxon>Eukaryota</taxon>
        <taxon>Fungi</taxon>
        <taxon>Dikarya</taxon>
        <taxon>Ascomycota</taxon>
        <taxon>Pezizomycotina</taxon>
        <taxon>Orbiliomycetes</taxon>
        <taxon>Orbiliales</taxon>
        <taxon>Orbiliaceae</taxon>
        <taxon>Arthrobotrys</taxon>
    </lineage>
</organism>
<comment type="caution">
    <text evidence="1">The sequence shown here is derived from an EMBL/GenBank/DDBJ whole genome shotgun (WGS) entry which is preliminary data.</text>
</comment>
<gene>
    <name evidence="1" type="ORF">DFL_005971</name>
</gene>
<keyword evidence="2" id="KW-1185">Reference proteome</keyword>
<evidence type="ECO:0000313" key="2">
    <source>
        <dbReference type="Proteomes" id="UP000283090"/>
    </source>
</evidence>
<accession>A0A436ZZD5</accession>
<proteinExistence type="predicted"/>
<protein>
    <submittedName>
        <fullName evidence="1">Uncharacterized protein</fullName>
    </submittedName>
</protein>
<name>A0A436ZZD5_ARTFL</name>